<accession>A0A4Y2D5T4</accession>
<comment type="caution">
    <text evidence="1">The sequence shown here is derived from an EMBL/GenBank/DDBJ whole genome shotgun (WGS) entry which is preliminary data.</text>
</comment>
<dbReference type="Proteomes" id="UP000499080">
    <property type="component" value="Unassembled WGS sequence"/>
</dbReference>
<keyword evidence="2" id="KW-1185">Reference proteome</keyword>
<evidence type="ECO:0000313" key="2">
    <source>
        <dbReference type="Proteomes" id="UP000499080"/>
    </source>
</evidence>
<sequence length="108" mass="12141">MWNVLVPFYSSGTNEGKKGVEKRIKWKESSVQEKGKGLLATPSSLFNLGGFRIWGKVEFAELKQESPSKAFLYFKVPAGSDKPHPLDNMNWWPTQTNDNGSSLFFVVA</sequence>
<name>A0A4Y2D5T4_ARAVE</name>
<protein>
    <submittedName>
        <fullName evidence="1">Uncharacterized protein</fullName>
    </submittedName>
</protein>
<dbReference type="OrthoDB" id="10553487at2759"/>
<reference evidence="1 2" key="1">
    <citation type="journal article" date="2019" name="Sci. Rep.">
        <title>Orb-weaving spider Araneus ventricosus genome elucidates the spidroin gene catalogue.</title>
        <authorList>
            <person name="Kono N."/>
            <person name="Nakamura H."/>
            <person name="Ohtoshi R."/>
            <person name="Moran D.A.P."/>
            <person name="Shinohara A."/>
            <person name="Yoshida Y."/>
            <person name="Fujiwara M."/>
            <person name="Mori M."/>
            <person name="Tomita M."/>
            <person name="Arakawa K."/>
        </authorList>
    </citation>
    <scope>NUCLEOTIDE SEQUENCE [LARGE SCALE GENOMIC DNA]</scope>
</reference>
<dbReference type="AlphaFoldDB" id="A0A4Y2D5T4"/>
<evidence type="ECO:0000313" key="1">
    <source>
        <dbReference type="EMBL" id="GBM12080.1"/>
    </source>
</evidence>
<gene>
    <name evidence="1" type="ORF">AVEN_245479_1</name>
</gene>
<proteinExistence type="predicted"/>
<dbReference type="EMBL" id="BGPR01000308">
    <property type="protein sequence ID" value="GBM12080.1"/>
    <property type="molecule type" value="Genomic_DNA"/>
</dbReference>
<organism evidence="1 2">
    <name type="scientific">Araneus ventricosus</name>
    <name type="common">Orbweaver spider</name>
    <name type="synonym">Epeira ventricosa</name>
    <dbReference type="NCBI Taxonomy" id="182803"/>
    <lineage>
        <taxon>Eukaryota</taxon>
        <taxon>Metazoa</taxon>
        <taxon>Ecdysozoa</taxon>
        <taxon>Arthropoda</taxon>
        <taxon>Chelicerata</taxon>
        <taxon>Arachnida</taxon>
        <taxon>Araneae</taxon>
        <taxon>Araneomorphae</taxon>
        <taxon>Entelegynae</taxon>
        <taxon>Araneoidea</taxon>
        <taxon>Araneidae</taxon>
        <taxon>Araneus</taxon>
    </lineage>
</organism>